<name>A0A069D6K0_9BACE</name>
<protein>
    <submittedName>
        <fullName evidence="1">Uncharacterized protein</fullName>
    </submittedName>
</protein>
<dbReference type="STRING" id="1121097.GCA_000428125_02348"/>
<comment type="caution">
    <text evidence="1">The sequence shown here is derived from an EMBL/GenBank/DDBJ whole genome shotgun (WGS) entry which is preliminary data.</text>
</comment>
<gene>
    <name evidence="1" type="ORF">JCM15093_3256</name>
</gene>
<evidence type="ECO:0000313" key="1">
    <source>
        <dbReference type="EMBL" id="GAK37965.1"/>
    </source>
</evidence>
<dbReference type="EMBL" id="BAJS01000033">
    <property type="protein sequence ID" value="GAK37965.1"/>
    <property type="molecule type" value="Genomic_DNA"/>
</dbReference>
<reference evidence="1 2" key="1">
    <citation type="journal article" date="2015" name="Microbes Environ.">
        <title>Distribution and evolution of nitrogen fixation genes in the phylum bacteroidetes.</title>
        <authorList>
            <person name="Inoue J."/>
            <person name="Oshima K."/>
            <person name="Suda W."/>
            <person name="Sakamoto M."/>
            <person name="Iino T."/>
            <person name="Noda S."/>
            <person name="Hongoh Y."/>
            <person name="Hattori M."/>
            <person name="Ohkuma M."/>
        </authorList>
    </citation>
    <scope>NUCLEOTIDE SEQUENCE [LARGE SCALE GENOMIC DNA]</scope>
    <source>
        <strain evidence="1 2">JCM 15093</strain>
    </source>
</reference>
<keyword evidence="2" id="KW-1185">Reference proteome</keyword>
<sequence>MYVVGGSTVQLHDADNNIYYPDRSITELMIQPSLSIVDPDKVLANGNKNNDMIQIQWTQVVNGVESPVDENYFEVITAARDGLLKGAIIVKKNVPYLTPYVLKFYAEYYDTRTKTTLKFIDKILLRTSSVANLLLVTQIDKASSEICNPMDATDVLSVIKPTYHLGKDIISDLTKVGWWWKQVVAGVEEDFNADNSLAFVSTASDGTLTVNKEYVGDLLLRLYSGYFPDGNIPALPPANANVNEVRYIRRFPKNLTFQHYIGGGGQLSAKATKTFGKVIGMDGNGRVVDLSKTHFITWQTKKSAAGTTYQDAAYGQDVVLPVDAANNETDVRIIINELEHRKALADKDGAILVDSDGAILVS</sequence>
<accession>A0A069D6K0</accession>
<dbReference type="AlphaFoldDB" id="A0A069D6K0"/>
<evidence type="ECO:0000313" key="2">
    <source>
        <dbReference type="Proteomes" id="UP000027601"/>
    </source>
</evidence>
<dbReference type="Proteomes" id="UP000027601">
    <property type="component" value="Unassembled WGS sequence"/>
</dbReference>
<organism evidence="1 2">
    <name type="scientific">Bacteroides graminisolvens DSM 19988 = JCM 15093</name>
    <dbReference type="NCBI Taxonomy" id="1121097"/>
    <lineage>
        <taxon>Bacteria</taxon>
        <taxon>Pseudomonadati</taxon>
        <taxon>Bacteroidota</taxon>
        <taxon>Bacteroidia</taxon>
        <taxon>Bacteroidales</taxon>
        <taxon>Bacteroidaceae</taxon>
        <taxon>Bacteroides</taxon>
    </lineage>
</organism>
<dbReference type="eggNOG" id="ENOG502ZVJ2">
    <property type="taxonomic scope" value="Bacteria"/>
</dbReference>
<proteinExistence type="predicted"/>